<dbReference type="AlphaFoldDB" id="A0A0E9MQM8"/>
<dbReference type="PROSITE" id="PS51257">
    <property type="entry name" value="PROKAR_LIPOPROTEIN"/>
    <property type="match status" value="1"/>
</dbReference>
<dbReference type="STRING" id="1219043.SCH01S_42_01150"/>
<evidence type="ECO:0000313" key="6">
    <source>
        <dbReference type="EMBL" id="GAO40072.1"/>
    </source>
</evidence>
<accession>A0A0E9MQM8</accession>
<dbReference type="CDD" id="cd02968">
    <property type="entry name" value="SCO"/>
    <property type="match status" value="1"/>
</dbReference>
<dbReference type="OrthoDB" id="9790194at2"/>
<evidence type="ECO:0000256" key="2">
    <source>
        <dbReference type="ARBA" id="ARBA00023008"/>
    </source>
</evidence>
<dbReference type="SUPFAM" id="SSF52833">
    <property type="entry name" value="Thioredoxin-like"/>
    <property type="match status" value="1"/>
</dbReference>
<feature type="binding site" evidence="3">
    <location>
        <position position="66"/>
    </location>
    <ligand>
        <name>Cu cation</name>
        <dbReference type="ChEBI" id="CHEBI:23378"/>
    </ligand>
</feature>
<comment type="caution">
    <text evidence="6">The sequence shown here is derived from an EMBL/GenBank/DDBJ whole genome shotgun (WGS) entry which is preliminary data.</text>
</comment>
<comment type="similarity">
    <text evidence="1">Belongs to the SCO1/2 family.</text>
</comment>
<dbReference type="PANTHER" id="PTHR12151">
    <property type="entry name" value="ELECTRON TRANSPORT PROTIN SCO1/SENC FAMILY MEMBER"/>
    <property type="match status" value="1"/>
</dbReference>
<dbReference type="RefSeq" id="WP_046348865.1">
    <property type="nucleotide sequence ID" value="NZ_BBWU01000042.1"/>
</dbReference>
<reference evidence="6 7" key="1">
    <citation type="submission" date="2015-04" db="EMBL/GenBank/DDBJ databases">
        <title>Whole genome shotgun sequence of Sphingomonas changbaiensis NBRC 104936.</title>
        <authorList>
            <person name="Katano-Makiyama Y."/>
            <person name="Hosoyama A."/>
            <person name="Hashimoto M."/>
            <person name="Noguchi M."/>
            <person name="Tsuchikane K."/>
            <person name="Ohji S."/>
            <person name="Yamazoe A."/>
            <person name="Ichikawa N."/>
            <person name="Kimura A."/>
            <person name="Fujita N."/>
        </authorList>
    </citation>
    <scope>NUCLEOTIDE SEQUENCE [LARGE SCALE GENOMIC DNA]</scope>
    <source>
        <strain evidence="6 7">NBRC 104936</strain>
    </source>
</reference>
<protein>
    <submittedName>
        <fullName evidence="6">Uncharacterized protein</fullName>
    </submittedName>
</protein>
<keyword evidence="7" id="KW-1185">Reference proteome</keyword>
<keyword evidence="3" id="KW-0479">Metal-binding</keyword>
<evidence type="ECO:0000256" key="1">
    <source>
        <dbReference type="ARBA" id="ARBA00010996"/>
    </source>
</evidence>
<evidence type="ECO:0000256" key="4">
    <source>
        <dbReference type="PIRSR" id="PIRSR603782-2"/>
    </source>
</evidence>
<feature type="binding site" evidence="3">
    <location>
        <position position="159"/>
    </location>
    <ligand>
        <name>Cu cation</name>
        <dbReference type="ChEBI" id="CHEBI:23378"/>
    </ligand>
</feature>
<dbReference type="Pfam" id="PF02630">
    <property type="entry name" value="SCO1-SenC"/>
    <property type="match status" value="1"/>
</dbReference>
<dbReference type="GO" id="GO:0046872">
    <property type="term" value="F:metal ion binding"/>
    <property type="evidence" value="ECO:0007669"/>
    <property type="project" value="UniProtKB-KW"/>
</dbReference>
<keyword evidence="5" id="KW-0732">Signal</keyword>
<feature type="binding site" evidence="3">
    <location>
        <position position="70"/>
    </location>
    <ligand>
        <name>Cu cation</name>
        <dbReference type="ChEBI" id="CHEBI:23378"/>
    </ligand>
</feature>
<proteinExistence type="inferred from homology"/>
<dbReference type="Gene3D" id="3.40.30.10">
    <property type="entry name" value="Glutaredoxin"/>
    <property type="match status" value="1"/>
</dbReference>
<organism evidence="6 7">
    <name type="scientific">Sphingomonas changbaiensis NBRC 104936</name>
    <dbReference type="NCBI Taxonomy" id="1219043"/>
    <lineage>
        <taxon>Bacteria</taxon>
        <taxon>Pseudomonadati</taxon>
        <taxon>Pseudomonadota</taxon>
        <taxon>Alphaproteobacteria</taxon>
        <taxon>Sphingomonadales</taxon>
        <taxon>Sphingomonadaceae</taxon>
        <taxon>Sphingomonas</taxon>
    </lineage>
</organism>
<sequence length="194" mass="21039">MTFRSFLLALPLLLAGCGQSAAPPEAPLAGASIGGPFTLVNQDGRQVSDRDFAGRYRLMYFGYTYCPDVCPVDLQKLMAGYKKLEGSDPALAAKIAPIFVTIDPARDTPPVLKQYVTAFSPKLIGLTGTPDQIAKVAKEYAITYSKQQRPGATDYLMNHSRVAYLFGPKGDPIALIPQDGTPDEIAAELKKWVR</sequence>
<feature type="disulfide bond" description="Redox-active" evidence="4">
    <location>
        <begin position="66"/>
        <end position="70"/>
    </location>
</feature>
<keyword evidence="4" id="KW-1015">Disulfide bond</keyword>
<dbReference type="Proteomes" id="UP000033202">
    <property type="component" value="Unassembled WGS sequence"/>
</dbReference>
<evidence type="ECO:0000256" key="5">
    <source>
        <dbReference type="SAM" id="SignalP"/>
    </source>
</evidence>
<dbReference type="InterPro" id="IPR003782">
    <property type="entry name" value="SCO1/SenC"/>
</dbReference>
<keyword evidence="2 3" id="KW-0186">Copper</keyword>
<dbReference type="InterPro" id="IPR036249">
    <property type="entry name" value="Thioredoxin-like_sf"/>
</dbReference>
<feature type="signal peptide" evidence="5">
    <location>
        <begin position="1"/>
        <end position="21"/>
    </location>
</feature>
<dbReference type="PANTHER" id="PTHR12151:SF25">
    <property type="entry name" value="LINALOOL DEHYDRATASE_ISOMERASE DOMAIN-CONTAINING PROTEIN"/>
    <property type="match status" value="1"/>
</dbReference>
<name>A0A0E9MQM8_9SPHN</name>
<evidence type="ECO:0000256" key="3">
    <source>
        <dbReference type="PIRSR" id="PIRSR603782-1"/>
    </source>
</evidence>
<dbReference type="EMBL" id="BBWU01000042">
    <property type="protein sequence ID" value="GAO40072.1"/>
    <property type="molecule type" value="Genomic_DNA"/>
</dbReference>
<gene>
    <name evidence="6" type="ORF">SCH01S_42_01150</name>
</gene>
<evidence type="ECO:0000313" key="7">
    <source>
        <dbReference type="Proteomes" id="UP000033202"/>
    </source>
</evidence>
<feature type="chain" id="PRO_5002429914" evidence="5">
    <location>
        <begin position="22"/>
        <end position="194"/>
    </location>
</feature>
<dbReference type="FunFam" id="3.40.30.10:FF:000013">
    <property type="entry name" value="Blast:Protein SCO1 homolog, mitochondrial"/>
    <property type="match status" value="1"/>
</dbReference>